<reference evidence="2" key="1">
    <citation type="journal article" date="2021" name="PeerJ">
        <title>Extensive microbial diversity within the chicken gut microbiome revealed by metagenomics and culture.</title>
        <authorList>
            <person name="Gilroy R."/>
            <person name="Ravi A."/>
            <person name="Getino M."/>
            <person name="Pursley I."/>
            <person name="Horton D.L."/>
            <person name="Alikhan N.F."/>
            <person name="Baker D."/>
            <person name="Gharbi K."/>
            <person name="Hall N."/>
            <person name="Watson M."/>
            <person name="Adriaenssens E.M."/>
            <person name="Foster-Nyarko E."/>
            <person name="Jarju S."/>
            <person name="Secka A."/>
            <person name="Antonio M."/>
            <person name="Oren A."/>
            <person name="Chaudhuri R.R."/>
            <person name="La Ragione R."/>
            <person name="Hildebrand F."/>
            <person name="Pallen M.J."/>
        </authorList>
    </citation>
    <scope>NUCLEOTIDE SEQUENCE</scope>
    <source>
        <strain evidence="2">CHK118-2852</strain>
    </source>
</reference>
<evidence type="ECO:0008006" key="4">
    <source>
        <dbReference type="Google" id="ProtNLM"/>
    </source>
</evidence>
<keyword evidence="1" id="KW-0732">Signal</keyword>
<evidence type="ECO:0000256" key="1">
    <source>
        <dbReference type="SAM" id="SignalP"/>
    </source>
</evidence>
<sequence>MKKMRMRIFAIVCSLSFLCPYWASAQNEWGIFNSVGVGVGVGLTGVDIEIATPITPYLALRGGVSLMPNFNMGTDVDVELDNQMAGTMNVDGSLKRVSAQILLNIYPFRSSSFFITAGGYWGGSTLVTIDGTSDQELKDMIAQAESAGVVIGDQTIPFDEDGNISGGLRVSDFRPYIGLGFGRVIPSKRVNVSVELGAQFHGHPEVYTNAGELDMNSLGADGDTFSDIMDKLTVYPVFKIRLNGRIF</sequence>
<gene>
    <name evidence="2" type="ORF">H9807_09660</name>
</gene>
<feature type="signal peptide" evidence="1">
    <location>
        <begin position="1"/>
        <end position="25"/>
    </location>
</feature>
<protein>
    <recommendedName>
        <fullName evidence="4">Outer membrane protein beta-barrel domain-containing protein</fullName>
    </recommendedName>
</protein>
<organism evidence="2 3">
    <name type="scientific">Candidatus Bacteroides merdavium</name>
    <dbReference type="NCBI Taxonomy" id="2838472"/>
    <lineage>
        <taxon>Bacteria</taxon>
        <taxon>Pseudomonadati</taxon>
        <taxon>Bacteroidota</taxon>
        <taxon>Bacteroidia</taxon>
        <taxon>Bacteroidales</taxon>
        <taxon>Bacteroidaceae</taxon>
        <taxon>Bacteroides</taxon>
    </lineage>
</organism>
<dbReference type="AlphaFoldDB" id="A0A9D2KEK6"/>
<dbReference type="EMBL" id="DXAV01000081">
    <property type="protein sequence ID" value="HIZ92361.1"/>
    <property type="molecule type" value="Genomic_DNA"/>
</dbReference>
<feature type="chain" id="PRO_5039632906" description="Outer membrane protein beta-barrel domain-containing protein" evidence="1">
    <location>
        <begin position="26"/>
        <end position="247"/>
    </location>
</feature>
<comment type="caution">
    <text evidence="2">The sequence shown here is derived from an EMBL/GenBank/DDBJ whole genome shotgun (WGS) entry which is preliminary data.</text>
</comment>
<reference evidence="2" key="2">
    <citation type="submission" date="2021-04" db="EMBL/GenBank/DDBJ databases">
        <authorList>
            <person name="Gilroy R."/>
        </authorList>
    </citation>
    <scope>NUCLEOTIDE SEQUENCE</scope>
    <source>
        <strain evidence="2">CHK118-2852</strain>
    </source>
</reference>
<dbReference type="Gene3D" id="2.40.160.170">
    <property type="match status" value="1"/>
</dbReference>
<evidence type="ECO:0000313" key="3">
    <source>
        <dbReference type="Proteomes" id="UP000824108"/>
    </source>
</evidence>
<evidence type="ECO:0000313" key="2">
    <source>
        <dbReference type="EMBL" id="HIZ92361.1"/>
    </source>
</evidence>
<accession>A0A9D2KEK6</accession>
<dbReference type="Proteomes" id="UP000824108">
    <property type="component" value="Unassembled WGS sequence"/>
</dbReference>
<name>A0A9D2KEK6_9BACE</name>
<proteinExistence type="predicted"/>